<organism evidence="1 2">
    <name type="scientific">Gossypium arboreum</name>
    <name type="common">Tree cotton</name>
    <name type="synonym">Gossypium nanking</name>
    <dbReference type="NCBI Taxonomy" id="29729"/>
    <lineage>
        <taxon>Eukaryota</taxon>
        <taxon>Viridiplantae</taxon>
        <taxon>Streptophyta</taxon>
        <taxon>Embryophyta</taxon>
        <taxon>Tracheophyta</taxon>
        <taxon>Spermatophyta</taxon>
        <taxon>Magnoliopsida</taxon>
        <taxon>eudicotyledons</taxon>
        <taxon>Gunneridae</taxon>
        <taxon>Pentapetalae</taxon>
        <taxon>rosids</taxon>
        <taxon>malvids</taxon>
        <taxon>Malvales</taxon>
        <taxon>Malvaceae</taxon>
        <taxon>Malvoideae</taxon>
        <taxon>Gossypium</taxon>
    </lineage>
</organism>
<dbReference type="AlphaFoldDB" id="A0A0B0P1Q5"/>
<gene>
    <name evidence="1" type="ORF">F383_21391</name>
</gene>
<evidence type="ECO:0000313" key="1">
    <source>
        <dbReference type="EMBL" id="KHG18084.1"/>
    </source>
</evidence>
<dbReference type="Proteomes" id="UP000032142">
    <property type="component" value="Unassembled WGS sequence"/>
</dbReference>
<sequence length="32" mass="3470">MNNEKASAQYMNNIKASAQYMLRLNLGLGPAG</sequence>
<protein>
    <submittedName>
        <fullName evidence="1">Uncharacterized protein</fullName>
    </submittedName>
</protein>
<accession>A0A0B0P1Q5</accession>
<reference evidence="2" key="1">
    <citation type="submission" date="2014-09" db="EMBL/GenBank/DDBJ databases">
        <authorList>
            <person name="Mudge J."/>
            <person name="Ramaraj T."/>
            <person name="Lindquist I.E."/>
            <person name="Bharti A.K."/>
            <person name="Sundararajan A."/>
            <person name="Cameron C.T."/>
            <person name="Woodward J.E."/>
            <person name="May G.D."/>
            <person name="Brubaker C."/>
            <person name="Broadhvest J."/>
            <person name="Wilkins T.A."/>
        </authorList>
    </citation>
    <scope>NUCLEOTIDE SEQUENCE</scope>
    <source>
        <strain evidence="2">cv. AKA8401</strain>
    </source>
</reference>
<proteinExistence type="predicted"/>
<evidence type="ECO:0000313" key="2">
    <source>
        <dbReference type="Proteomes" id="UP000032142"/>
    </source>
</evidence>
<name>A0A0B0P1Q5_GOSAR</name>
<keyword evidence="2" id="KW-1185">Reference proteome</keyword>
<dbReference type="EMBL" id="KN409784">
    <property type="protein sequence ID" value="KHG18084.1"/>
    <property type="molecule type" value="Genomic_DNA"/>
</dbReference>